<dbReference type="EMBL" id="GBHO01012472">
    <property type="protein sequence ID" value="JAG31132.1"/>
    <property type="molecule type" value="Transcribed_RNA"/>
</dbReference>
<accession>A0A0A9YDK1</accession>
<proteinExistence type="predicted"/>
<feature type="non-terminal residue" evidence="1">
    <location>
        <position position="1"/>
    </location>
</feature>
<reference evidence="1" key="1">
    <citation type="journal article" date="2014" name="PLoS ONE">
        <title>Transcriptome-Based Identification of ABC Transporters in the Western Tarnished Plant Bug Lygus hesperus.</title>
        <authorList>
            <person name="Hull J.J."/>
            <person name="Chaney K."/>
            <person name="Geib S.M."/>
            <person name="Fabrick J.A."/>
            <person name="Brent C.S."/>
            <person name="Walsh D."/>
            <person name="Lavine L.C."/>
        </authorList>
    </citation>
    <scope>NUCLEOTIDE SEQUENCE</scope>
</reference>
<evidence type="ECO:0000313" key="1">
    <source>
        <dbReference type="EMBL" id="JAG31132.1"/>
    </source>
</evidence>
<name>A0A0A9YDK1_LYGHE</name>
<keyword evidence="1" id="KW-0675">Receptor</keyword>
<protein>
    <submittedName>
        <fullName evidence="1">Putative odorant receptor 45a</fullName>
    </submittedName>
</protein>
<organism evidence="1">
    <name type="scientific">Lygus hesperus</name>
    <name type="common">Western plant bug</name>
    <dbReference type="NCBI Taxonomy" id="30085"/>
    <lineage>
        <taxon>Eukaryota</taxon>
        <taxon>Metazoa</taxon>
        <taxon>Ecdysozoa</taxon>
        <taxon>Arthropoda</taxon>
        <taxon>Hexapoda</taxon>
        <taxon>Insecta</taxon>
        <taxon>Pterygota</taxon>
        <taxon>Neoptera</taxon>
        <taxon>Paraneoptera</taxon>
        <taxon>Hemiptera</taxon>
        <taxon>Heteroptera</taxon>
        <taxon>Panheteroptera</taxon>
        <taxon>Cimicomorpha</taxon>
        <taxon>Miridae</taxon>
        <taxon>Mirini</taxon>
        <taxon>Lygus</taxon>
    </lineage>
</organism>
<gene>
    <name evidence="1" type="primary">Or45a</name>
    <name evidence="1" type="ORF">CM83_66119</name>
</gene>
<dbReference type="AlphaFoldDB" id="A0A0A9YDK1"/>
<sequence length="110" mass="12613">LNYELLPHSRSSETTLMGCEHGYFSFSQKGGTRGVPYERKRVLKLIMIKSSTPLLPGEDPQHSNNSDITRLIPAILWLNQRECSVKNWQMAVLRALNPNLRSRMRISDLC</sequence>
<reference evidence="1" key="2">
    <citation type="submission" date="2014-07" db="EMBL/GenBank/DDBJ databases">
        <authorList>
            <person name="Hull J."/>
        </authorList>
    </citation>
    <scope>NUCLEOTIDE SEQUENCE</scope>
</reference>
<feature type="non-terminal residue" evidence="1">
    <location>
        <position position="110"/>
    </location>
</feature>